<dbReference type="Pfam" id="PF12146">
    <property type="entry name" value="Hydrolase_4"/>
    <property type="match status" value="1"/>
</dbReference>
<feature type="domain" description="Serine aminopeptidase S33" evidence="2">
    <location>
        <begin position="75"/>
        <end position="252"/>
    </location>
</feature>
<dbReference type="STRING" id="28189.CCYN74_80015"/>
<organism evidence="3 4">
    <name type="scientific">Capnocytophaga cynodegmi</name>
    <dbReference type="NCBI Taxonomy" id="28189"/>
    <lineage>
        <taxon>Bacteria</taxon>
        <taxon>Pseudomonadati</taxon>
        <taxon>Bacteroidota</taxon>
        <taxon>Flavobacteriia</taxon>
        <taxon>Flavobacteriales</taxon>
        <taxon>Flavobacteriaceae</taxon>
        <taxon>Capnocytophaga</taxon>
    </lineage>
</organism>
<dbReference type="AlphaFoldDB" id="A0A0B7H8T2"/>
<dbReference type="InterPro" id="IPR022742">
    <property type="entry name" value="Hydrolase_4"/>
</dbReference>
<dbReference type="Proteomes" id="UP000038055">
    <property type="component" value="Unassembled WGS sequence"/>
</dbReference>
<dbReference type="InterPro" id="IPR053145">
    <property type="entry name" value="AB_hydrolase_Est10"/>
</dbReference>
<dbReference type="EMBL" id="CDOD01000012">
    <property type="protein sequence ID" value="CEN34352.1"/>
    <property type="molecule type" value="Genomic_DNA"/>
</dbReference>
<evidence type="ECO:0000313" key="4">
    <source>
        <dbReference type="Proteomes" id="UP000038055"/>
    </source>
</evidence>
<dbReference type="Gene3D" id="3.40.50.1820">
    <property type="entry name" value="alpha/beta hydrolase"/>
    <property type="match status" value="1"/>
</dbReference>
<dbReference type="PANTHER" id="PTHR43265">
    <property type="entry name" value="ESTERASE ESTD"/>
    <property type="match status" value="1"/>
</dbReference>
<dbReference type="eggNOG" id="COG1073">
    <property type="taxonomic scope" value="Bacteria"/>
</dbReference>
<protein>
    <submittedName>
        <fullName evidence="3">Alpha/beta hydrolase</fullName>
    </submittedName>
</protein>
<evidence type="ECO:0000313" key="3">
    <source>
        <dbReference type="EMBL" id="CEN34352.1"/>
    </source>
</evidence>
<dbReference type="InterPro" id="IPR029058">
    <property type="entry name" value="AB_hydrolase_fold"/>
</dbReference>
<keyword evidence="3" id="KW-0378">Hydrolase</keyword>
<evidence type="ECO:0000259" key="2">
    <source>
        <dbReference type="Pfam" id="PF12146"/>
    </source>
</evidence>
<accession>A0A0B7H8T2</accession>
<feature type="signal peptide" evidence="1">
    <location>
        <begin position="1"/>
        <end position="17"/>
    </location>
</feature>
<sequence>MKKAFLLLILFSTQVFAQKTSFVVENIEINSLLNGSLYTPEIPKQTDLVILIAGSGPTDRDGNQPILKNNSLKFLAQELAENQISVFSYDKRIFGLMKQNNLKEEELSFNDFIEDAILVAEFFVKQQKYKSIIIAGHSEGSLIGMIASQKANVDKFISIAGAGNTIDKVIEYQIEKNSPFLLKQSQEILSELKKGNIVEVQNPMLQGVFRKSAQPYMISWLKYDPKTEIQKLKIPVLIINGTSDLQIPVSEAEILKEASPNAKFCIIEQMNHILKTITDDIQNMQSYGNPNLPINAMLVKEITAFVKQ</sequence>
<proteinExistence type="predicted"/>
<dbReference type="SUPFAM" id="SSF53474">
    <property type="entry name" value="alpha/beta-Hydrolases"/>
    <property type="match status" value="1"/>
</dbReference>
<evidence type="ECO:0000256" key="1">
    <source>
        <dbReference type="SAM" id="SignalP"/>
    </source>
</evidence>
<keyword evidence="4" id="KW-1185">Reference proteome</keyword>
<keyword evidence="1" id="KW-0732">Signal</keyword>
<dbReference type="PANTHER" id="PTHR43265:SF1">
    <property type="entry name" value="ESTERASE ESTD"/>
    <property type="match status" value="1"/>
</dbReference>
<feature type="chain" id="PRO_5002115860" evidence="1">
    <location>
        <begin position="18"/>
        <end position="308"/>
    </location>
</feature>
<gene>
    <name evidence="3" type="ORF">CCYN2B_20074</name>
</gene>
<name>A0A0B7H8T2_9FLAO</name>
<dbReference type="RefSeq" id="WP_041991438.1">
    <property type="nucleotide sequence ID" value="NZ_CDOD01000012.1"/>
</dbReference>
<reference evidence="4" key="1">
    <citation type="submission" date="2015-01" db="EMBL/GenBank/DDBJ databases">
        <authorList>
            <person name="MANFREDI Pablo"/>
        </authorList>
    </citation>
    <scope>NUCLEOTIDE SEQUENCE [LARGE SCALE GENOMIC DNA]</scope>
    <source>
        <strain evidence="4">Ccyn2B</strain>
    </source>
</reference>
<dbReference type="GO" id="GO:0052689">
    <property type="term" value="F:carboxylic ester hydrolase activity"/>
    <property type="evidence" value="ECO:0007669"/>
    <property type="project" value="TreeGrafter"/>
</dbReference>